<organism evidence="2 3">
    <name type="scientific">Candidatus Scatousia excrementipullorum</name>
    <dbReference type="NCBI Taxonomy" id="2840936"/>
    <lineage>
        <taxon>Bacteria</taxon>
        <taxon>Candidatus Scatousia</taxon>
    </lineage>
</organism>
<gene>
    <name evidence="2" type="ORF">IAC76_08940</name>
</gene>
<accession>A0A9D9DPM2</accession>
<comment type="caution">
    <text evidence="2">The sequence shown here is derived from an EMBL/GenBank/DDBJ whole genome shotgun (WGS) entry which is preliminary data.</text>
</comment>
<proteinExistence type="predicted"/>
<protein>
    <submittedName>
        <fullName evidence="2">Uncharacterized protein</fullName>
    </submittedName>
</protein>
<feature type="coiled-coil region" evidence="1">
    <location>
        <begin position="75"/>
        <end position="132"/>
    </location>
</feature>
<dbReference type="EMBL" id="JADIND010000200">
    <property type="protein sequence ID" value="MBO8431499.1"/>
    <property type="molecule type" value="Genomic_DNA"/>
</dbReference>
<reference evidence="2" key="1">
    <citation type="submission" date="2020-10" db="EMBL/GenBank/DDBJ databases">
        <authorList>
            <person name="Gilroy R."/>
        </authorList>
    </citation>
    <scope>NUCLEOTIDE SEQUENCE</scope>
    <source>
        <strain evidence="2">10192</strain>
    </source>
</reference>
<evidence type="ECO:0000313" key="3">
    <source>
        <dbReference type="Proteomes" id="UP000823632"/>
    </source>
</evidence>
<evidence type="ECO:0000313" key="2">
    <source>
        <dbReference type="EMBL" id="MBO8431499.1"/>
    </source>
</evidence>
<keyword evidence="1" id="KW-0175">Coiled coil</keyword>
<sequence length="210" mass="23943">FKLPEYKNIDELADFFNTLRLILKVFNYLGEEPKFNGFDTGSEYVQFCFAAMPCLILLYQIADKSLALRNKKLEGDKTVAEIEKLKSEKQNLDADSINKIIQGLKDTNEGELNKLKDNLTEEIISIAELNDKKNDGEFKNLLSVALEKSGLLLEKGMKLIPALTTSQEIMQLSSDLNKHITTYQNAYIGIREMRLLTEQKDENNSPKDNE</sequence>
<name>A0A9D9DPM2_9BACT</name>
<evidence type="ECO:0000256" key="1">
    <source>
        <dbReference type="SAM" id="Coils"/>
    </source>
</evidence>
<dbReference type="Proteomes" id="UP000823632">
    <property type="component" value="Unassembled WGS sequence"/>
</dbReference>
<feature type="non-terminal residue" evidence="2">
    <location>
        <position position="1"/>
    </location>
</feature>
<reference evidence="2" key="2">
    <citation type="journal article" date="2021" name="PeerJ">
        <title>Extensive microbial diversity within the chicken gut microbiome revealed by metagenomics and culture.</title>
        <authorList>
            <person name="Gilroy R."/>
            <person name="Ravi A."/>
            <person name="Getino M."/>
            <person name="Pursley I."/>
            <person name="Horton D.L."/>
            <person name="Alikhan N.F."/>
            <person name="Baker D."/>
            <person name="Gharbi K."/>
            <person name="Hall N."/>
            <person name="Watson M."/>
            <person name="Adriaenssens E.M."/>
            <person name="Foster-Nyarko E."/>
            <person name="Jarju S."/>
            <person name="Secka A."/>
            <person name="Antonio M."/>
            <person name="Oren A."/>
            <person name="Chaudhuri R.R."/>
            <person name="La Ragione R."/>
            <person name="Hildebrand F."/>
            <person name="Pallen M.J."/>
        </authorList>
    </citation>
    <scope>NUCLEOTIDE SEQUENCE</scope>
    <source>
        <strain evidence="2">10192</strain>
    </source>
</reference>
<dbReference type="AlphaFoldDB" id="A0A9D9DPM2"/>